<proteinExistence type="inferred from homology"/>
<protein>
    <recommendedName>
        <fullName evidence="11">Enoyl-CoA hydratase</fullName>
    </recommendedName>
</protein>
<dbReference type="GO" id="GO:0005777">
    <property type="term" value="C:peroxisome"/>
    <property type="evidence" value="ECO:0007669"/>
    <property type="project" value="UniProtKB-SubCell"/>
</dbReference>
<comment type="subcellular location">
    <subcellularLocation>
        <location evidence="1">Peroxisome</location>
    </subcellularLocation>
</comment>
<dbReference type="Gene3D" id="3.90.226.10">
    <property type="entry name" value="2-enoyl-CoA Hydratase, Chain A, domain 1"/>
    <property type="match status" value="1"/>
</dbReference>
<sequence length="236" mass="25214">MDGHAELDAIWQWMDAEPSLTVGIITGTGRAFCAGADLKEWNSSNSSGSKRTMPPSGFAAISRRSGRKPIIAAVNGIAFGGGTECIVNCDLVVAARKATFALPEVKRGVVAFAGALPRIVRTIGRQRAMEMALTGRTVPAEEAYSWGLVNKVVGDSEGEVVNAAVEYAKMIAENSPDAVIVSREGIKMGWEGVGAEDATRVANDTWFPRLQAGENIHEGLKAFVEKRKPQWKAAKL</sequence>
<dbReference type="Proteomes" id="UP000308549">
    <property type="component" value="Unassembled WGS sequence"/>
</dbReference>
<dbReference type="InterPro" id="IPR029045">
    <property type="entry name" value="ClpP/crotonase-like_dom_sf"/>
</dbReference>
<evidence type="ECO:0000256" key="3">
    <source>
        <dbReference type="ARBA" id="ARBA00005254"/>
    </source>
</evidence>
<evidence type="ECO:0000256" key="6">
    <source>
        <dbReference type="ARBA" id="ARBA00023235"/>
    </source>
</evidence>
<evidence type="ECO:0000256" key="4">
    <source>
        <dbReference type="ARBA" id="ARBA00023026"/>
    </source>
</evidence>
<dbReference type="EMBL" id="NAJL01000008">
    <property type="protein sequence ID" value="TKA31404.1"/>
    <property type="molecule type" value="Genomic_DNA"/>
</dbReference>
<dbReference type="GO" id="GO:0005739">
    <property type="term" value="C:mitochondrion"/>
    <property type="evidence" value="ECO:0007669"/>
    <property type="project" value="TreeGrafter"/>
</dbReference>
<keyword evidence="10" id="KW-1185">Reference proteome</keyword>
<gene>
    <name evidence="9" type="ORF">B0A50_02250</name>
</gene>
<reference evidence="9 10" key="1">
    <citation type="submission" date="2017-03" db="EMBL/GenBank/DDBJ databases">
        <title>Genomes of endolithic fungi from Antarctica.</title>
        <authorList>
            <person name="Coleine C."/>
            <person name="Masonjones S."/>
            <person name="Stajich J.E."/>
        </authorList>
    </citation>
    <scope>NUCLEOTIDE SEQUENCE [LARGE SCALE GENOMIC DNA]</scope>
    <source>
        <strain evidence="9 10">CCFEE 6315</strain>
    </source>
</reference>
<evidence type="ECO:0000256" key="1">
    <source>
        <dbReference type="ARBA" id="ARBA00004275"/>
    </source>
</evidence>
<keyword evidence="5" id="KW-0576">Peroxisome</keyword>
<dbReference type="PANTHER" id="PTHR11941:SF158">
    <property type="entry name" value="ENOYL-COA HYDRATASE (AFU_ORTHOLOGUE AFUA_2G10650)"/>
    <property type="match status" value="1"/>
</dbReference>
<evidence type="ECO:0000256" key="5">
    <source>
        <dbReference type="ARBA" id="ARBA00023140"/>
    </source>
</evidence>
<comment type="caution">
    <text evidence="9">The sequence shown here is derived from an EMBL/GenBank/DDBJ whole genome shotgun (WGS) entry which is preliminary data.</text>
</comment>
<dbReference type="InterPro" id="IPR018376">
    <property type="entry name" value="Enoyl-CoA_hyd/isom_CS"/>
</dbReference>
<evidence type="ECO:0000313" key="10">
    <source>
        <dbReference type="Proteomes" id="UP000308549"/>
    </source>
</evidence>
<keyword evidence="7" id="KW-0456">Lyase</keyword>
<accession>A0A4U0U8I8</accession>
<evidence type="ECO:0000256" key="7">
    <source>
        <dbReference type="ARBA" id="ARBA00023239"/>
    </source>
</evidence>
<evidence type="ECO:0000256" key="8">
    <source>
        <dbReference type="RuleBase" id="RU003707"/>
    </source>
</evidence>
<dbReference type="CDD" id="cd06558">
    <property type="entry name" value="crotonase-like"/>
    <property type="match status" value="1"/>
</dbReference>
<dbReference type="InterPro" id="IPR001753">
    <property type="entry name" value="Enoyl-CoA_hydra/iso"/>
</dbReference>
<comment type="similarity">
    <text evidence="3 8">Belongs to the enoyl-CoA hydratase/isomerase family.</text>
</comment>
<dbReference type="OrthoDB" id="2139957at2759"/>
<keyword evidence="6" id="KW-0413">Isomerase</keyword>
<dbReference type="GO" id="GO:0016853">
    <property type="term" value="F:isomerase activity"/>
    <property type="evidence" value="ECO:0007669"/>
    <property type="project" value="UniProtKB-KW"/>
</dbReference>
<name>A0A4U0U8I8_9PEZI</name>
<keyword evidence="4" id="KW-0843">Virulence</keyword>
<dbReference type="GO" id="GO:0016829">
    <property type="term" value="F:lyase activity"/>
    <property type="evidence" value="ECO:0007669"/>
    <property type="project" value="UniProtKB-KW"/>
</dbReference>
<dbReference type="PANTHER" id="PTHR11941">
    <property type="entry name" value="ENOYL-COA HYDRATASE-RELATED"/>
    <property type="match status" value="1"/>
</dbReference>
<organism evidence="9 10">
    <name type="scientific">Salinomyces thailandicus</name>
    <dbReference type="NCBI Taxonomy" id="706561"/>
    <lineage>
        <taxon>Eukaryota</taxon>
        <taxon>Fungi</taxon>
        <taxon>Dikarya</taxon>
        <taxon>Ascomycota</taxon>
        <taxon>Pezizomycotina</taxon>
        <taxon>Dothideomycetes</taxon>
        <taxon>Dothideomycetidae</taxon>
        <taxon>Mycosphaerellales</taxon>
        <taxon>Teratosphaeriaceae</taxon>
        <taxon>Salinomyces</taxon>
    </lineage>
</organism>
<dbReference type="AlphaFoldDB" id="A0A4U0U8I8"/>
<dbReference type="Pfam" id="PF00378">
    <property type="entry name" value="ECH_1"/>
    <property type="match status" value="1"/>
</dbReference>
<evidence type="ECO:0000313" key="9">
    <source>
        <dbReference type="EMBL" id="TKA31404.1"/>
    </source>
</evidence>
<evidence type="ECO:0008006" key="11">
    <source>
        <dbReference type="Google" id="ProtNLM"/>
    </source>
</evidence>
<dbReference type="GO" id="GO:0006635">
    <property type="term" value="P:fatty acid beta-oxidation"/>
    <property type="evidence" value="ECO:0007669"/>
    <property type="project" value="TreeGrafter"/>
</dbReference>
<dbReference type="SUPFAM" id="SSF52096">
    <property type="entry name" value="ClpP/crotonase"/>
    <property type="match status" value="1"/>
</dbReference>
<evidence type="ECO:0000256" key="2">
    <source>
        <dbReference type="ARBA" id="ARBA00004924"/>
    </source>
</evidence>
<comment type="pathway">
    <text evidence="2">Siderophore biosynthesis.</text>
</comment>
<dbReference type="PROSITE" id="PS00166">
    <property type="entry name" value="ENOYL_COA_HYDRATASE"/>
    <property type="match status" value="1"/>
</dbReference>
<dbReference type="FunFam" id="3.90.226.10:FF:000074">
    <property type="entry name" value="Enoyl-CoA hydratase (AFU_orthologue AFUA_2G10650)"/>
    <property type="match status" value="1"/>
</dbReference>